<sequence>MLSKSIATFATLAAIVSVHAAPVASSSSNLLSKLYGSSSPAGAPAAPTEAAGGDTTPFVYPLSNGFPANNLSKDSIAAIQAQAFGTIPNGPAPASLANDDITSLELIAFNEIFEVAFFTDLLYNVTNKVPGYEVSNDADYQQLVATITAVQAQEELHALFANSAVAAFGHPAIQGCAYNFPVSTLKDALSLAKLFTDVVLGVLPNIQSHFAANGDAALIPGVGSVIGQEGEQNGYYRTALGLVPSALPFLTASSRAFAFSALNQFFVIPGSCQASVSQINLPIFPALAVSPAQPNATTQTLTFSSSSDCSKAAALVYINQQNTPIVVDITQSGSGVFTANFPYSDNLMNGLTIAALVSSKGPFADADAVAAATIAGPAFIEIN</sequence>
<feature type="chain" id="PRO_5005879524" description="Protein rds1" evidence="1">
    <location>
        <begin position="21"/>
        <end position="383"/>
    </location>
</feature>
<gene>
    <name evidence="2" type="ORF">AB675_6415</name>
</gene>
<comment type="caution">
    <text evidence="2">The sequence shown here is derived from an EMBL/GenBank/DDBJ whole genome shotgun (WGS) entry which is preliminary data.</text>
</comment>
<dbReference type="EMBL" id="LFJN01000004">
    <property type="protein sequence ID" value="KPI44012.1"/>
    <property type="molecule type" value="Genomic_DNA"/>
</dbReference>
<organism evidence="2 3">
    <name type="scientific">Cyphellophora attinorum</name>
    <dbReference type="NCBI Taxonomy" id="1664694"/>
    <lineage>
        <taxon>Eukaryota</taxon>
        <taxon>Fungi</taxon>
        <taxon>Dikarya</taxon>
        <taxon>Ascomycota</taxon>
        <taxon>Pezizomycotina</taxon>
        <taxon>Eurotiomycetes</taxon>
        <taxon>Chaetothyriomycetidae</taxon>
        <taxon>Chaetothyriales</taxon>
        <taxon>Cyphellophoraceae</taxon>
        <taxon>Cyphellophora</taxon>
    </lineage>
</organism>
<dbReference type="GeneID" id="28738586"/>
<evidence type="ECO:0000313" key="2">
    <source>
        <dbReference type="EMBL" id="KPI44012.1"/>
    </source>
</evidence>
<dbReference type="OrthoDB" id="5293813at2759"/>
<dbReference type="VEuPathDB" id="FungiDB:AB675_6415"/>
<evidence type="ECO:0000256" key="1">
    <source>
        <dbReference type="SAM" id="SignalP"/>
    </source>
</evidence>
<evidence type="ECO:0008006" key="4">
    <source>
        <dbReference type="Google" id="ProtNLM"/>
    </source>
</evidence>
<dbReference type="RefSeq" id="XP_018003975.1">
    <property type="nucleotide sequence ID" value="XM_018146706.1"/>
</dbReference>
<dbReference type="AlphaFoldDB" id="A0A0N1P1Q6"/>
<accession>A0A0N1P1Q6</accession>
<keyword evidence="1" id="KW-0732">Signal</keyword>
<dbReference type="Pfam" id="PF13668">
    <property type="entry name" value="Ferritin_2"/>
    <property type="match status" value="1"/>
</dbReference>
<feature type="signal peptide" evidence="1">
    <location>
        <begin position="1"/>
        <end position="20"/>
    </location>
</feature>
<evidence type="ECO:0000313" key="3">
    <source>
        <dbReference type="Proteomes" id="UP000038010"/>
    </source>
</evidence>
<name>A0A0N1P1Q6_9EURO</name>
<dbReference type="Proteomes" id="UP000038010">
    <property type="component" value="Unassembled WGS sequence"/>
</dbReference>
<keyword evidence="3" id="KW-1185">Reference proteome</keyword>
<proteinExistence type="predicted"/>
<reference evidence="2 3" key="1">
    <citation type="submission" date="2015-06" db="EMBL/GenBank/DDBJ databases">
        <title>Draft genome of the ant-associated black yeast Phialophora attae CBS 131958.</title>
        <authorList>
            <person name="Moreno L.F."/>
            <person name="Stielow B.J."/>
            <person name="de Hoog S."/>
            <person name="Vicente V.A."/>
            <person name="Weiss V.A."/>
            <person name="de Vries M."/>
            <person name="Cruz L.M."/>
            <person name="Souza E.M."/>
        </authorList>
    </citation>
    <scope>NUCLEOTIDE SEQUENCE [LARGE SCALE GENOMIC DNA]</scope>
    <source>
        <strain evidence="2 3">CBS 131958</strain>
    </source>
</reference>
<protein>
    <recommendedName>
        <fullName evidence="4">Protein rds1</fullName>
    </recommendedName>
</protein>